<dbReference type="AlphaFoldDB" id="A0A3E2BP96"/>
<accession>A0A3E2BP96</accession>
<comment type="caution">
    <text evidence="1">The sequence shown here is derived from an EMBL/GenBank/DDBJ whole genome shotgun (WGS) entry which is preliminary data.</text>
</comment>
<sequence length="287" mass="34121">MTKSDRKIEPFWEKEPVLKDEEMFSGLGPSRGSLLFLGRYTLKEVMAVLAKKSFFREARKKNLWPIKYRMDSSDYPVQRLLIYWEEEHPDRMIVDLKIREAEVRFAAPKKHGYRLPPQHCLLFEWLTLQNPRLSFDDRHPPLPGQNKPGLSLSKKILEIFLHLGRLINLDALVAFPAYFHNALLFSRYFQFVDPIKQGEIKAIRKQFSHVPFRQLAWAVYLGCLKDEDGRVYEWQAEEQVVALSEALRNYLESRVYREISRHVEKTAVFSLDWDLFQQKCQEQRILY</sequence>
<evidence type="ECO:0000313" key="1">
    <source>
        <dbReference type="EMBL" id="RFT16534.1"/>
    </source>
</evidence>
<dbReference type="EMBL" id="QUAH01000003">
    <property type="protein sequence ID" value="RFT16534.1"/>
    <property type="molecule type" value="Genomic_DNA"/>
</dbReference>
<evidence type="ECO:0000313" key="2">
    <source>
        <dbReference type="Proteomes" id="UP000257323"/>
    </source>
</evidence>
<gene>
    <name evidence="1" type="ORF">OP8BY_1712</name>
</gene>
<dbReference type="Proteomes" id="UP000257323">
    <property type="component" value="Unassembled WGS sequence"/>
</dbReference>
<organism evidence="1 2">
    <name type="scientific">Candidatus Saccharicenans subterraneus</name>
    <dbReference type="NCBI Taxonomy" id="2508984"/>
    <lineage>
        <taxon>Bacteria</taxon>
        <taxon>Candidatus Aminicenantota</taxon>
        <taxon>Candidatus Aminicenantia</taxon>
        <taxon>Candidatus Aminicenantales</taxon>
        <taxon>Candidatus Saccharicenantaceae</taxon>
        <taxon>Candidatus Saccharicenans</taxon>
    </lineage>
</organism>
<name>A0A3E2BP96_9BACT</name>
<reference evidence="1 2" key="1">
    <citation type="submission" date="2018-08" db="EMBL/GenBank/DDBJ databases">
        <title>Genome analysis of the thermophilic bacterium of the candidate phylum Aminicenantes from deep subsurface aquifer revealed its physiology and ecological role.</title>
        <authorList>
            <person name="Kadnikov V.V."/>
            <person name="Mardanov A.V."/>
            <person name="Beletsky A.V."/>
            <person name="Karnachuk O.V."/>
            <person name="Ravin N.V."/>
        </authorList>
    </citation>
    <scope>NUCLEOTIDE SEQUENCE [LARGE SCALE GENOMIC DNA]</scope>
    <source>
        <strain evidence="1">BY38</strain>
    </source>
</reference>
<proteinExistence type="predicted"/>
<protein>
    <submittedName>
        <fullName evidence="1">Deacetylase</fullName>
    </submittedName>
</protein>